<organism evidence="1 3">
    <name type="scientific">Anaerobacillus isosaccharinicus</name>
    <dbReference type="NCBI Taxonomy" id="1532552"/>
    <lineage>
        <taxon>Bacteria</taxon>
        <taxon>Bacillati</taxon>
        <taxon>Bacillota</taxon>
        <taxon>Bacilli</taxon>
        <taxon>Bacillales</taxon>
        <taxon>Bacillaceae</taxon>
        <taxon>Anaerobacillus</taxon>
    </lineage>
</organism>
<accession>A0A1S2LUA5</accession>
<dbReference type="Proteomes" id="UP000180175">
    <property type="component" value="Chromosome"/>
</dbReference>
<dbReference type="EMBL" id="CP063356">
    <property type="protein sequence ID" value="QOY36137.1"/>
    <property type="molecule type" value="Genomic_DNA"/>
</dbReference>
<dbReference type="RefSeq" id="WP_071317335.1">
    <property type="nucleotide sequence ID" value="NZ_CP063356.2"/>
</dbReference>
<sequence length="208" mass="24333">MKYIHNKEQCKLKYGVWVDGFFTWLDRDGWICETNGSNQQKVFTNHRINLSITILPMFYGETMLQVITIQNSYDKNREIRLFFTQDLMEFAEESITFYAPSVQAIVRSYNDHYLLLNGVMNNRGIVQYCTDFDEFCPLNEGIVMMQPFSQCSEVSIISLEGEIEANQRIEAYFWICEGKNENEVLNSNTITQLNLPLVNCETQLCSKY</sequence>
<reference evidence="2" key="4">
    <citation type="submission" date="2020-10" db="EMBL/GenBank/DDBJ databases">
        <authorList>
            <person name="Bassil N.M."/>
            <person name="Lloyd J.R."/>
        </authorList>
    </citation>
    <scope>NUCLEOTIDE SEQUENCE</scope>
    <source>
        <strain evidence="2">NB2006</strain>
    </source>
</reference>
<keyword evidence="3" id="KW-1185">Reference proteome</keyword>
<protein>
    <submittedName>
        <fullName evidence="1">Uncharacterized protein</fullName>
    </submittedName>
</protein>
<reference evidence="1 3" key="1">
    <citation type="submission" date="2016-10" db="EMBL/GenBank/DDBJ databases">
        <title>Draft genome sequences of four alkaliphilic bacteria belonging to the Anaerobacillus genus.</title>
        <authorList>
            <person name="Bassil N.M."/>
            <person name="Lloyd J.R."/>
        </authorList>
    </citation>
    <scope>NUCLEOTIDE SEQUENCE [LARGE SCALE GENOMIC DNA]</scope>
    <source>
        <strain evidence="1 3">NB2006</strain>
    </source>
</reference>
<gene>
    <name evidence="2" type="ORF">AWH56_000080</name>
    <name evidence="1" type="ORF">AWH56_12050</name>
</gene>
<reference evidence="2 3" key="3">
    <citation type="journal article" date="2019" name="Int. J. Syst. Evol. Microbiol.">
        <title>Anaerobacillus isosaccharinicus sp. nov., an alkaliphilic bacterium which degrades isosaccharinic acid.</title>
        <authorList>
            <person name="Bassil N.M."/>
            <person name="Lloyd J.R."/>
        </authorList>
    </citation>
    <scope>NUCLEOTIDE SEQUENCE [LARGE SCALE GENOMIC DNA]</scope>
    <source>
        <strain evidence="2 3">NB2006</strain>
    </source>
</reference>
<reference evidence="2 3" key="2">
    <citation type="journal article" date="2017" name="Genome Announc.">
        <title>Draft Genome Sequences of Four Alkaliphilic Bacteria Belonging to the Anaerobacillus Genus.</title>
        <authorList>
            <person name="Bassil N.M."/>
            <person name="Lloyd J.R."/>
        </authorList>
    </citation>
    <scope>NUCLEOTIDE SEQUENCE [LARGE SCALE GENOMIC DNA]</scope>
    <source>
        <strain evidence="2 3">NB2006</strain>
    </source>
</reference>
<proteinExistence type="predicted"/>
<dbReference type="KEGG" id="aia:AWH56_000080"/>
<evidence type="ECO:0000313" key="2">
    <source>
        <dbReference type="EMBL" id="QOY36137.1"/>
    </source>
</evidence>
<name>A0A1S2LUA5_9BACI</name>
<dbReference type="OrthoDB" id="2838415at2"/>
<dbReference type="AlphaFoldDB" id="A0A1S2LUA5"/>
<evidence type="ECO:0000313" key="3">
    <source>
        <dbReference type="Proteomes" id="UP000180175"/>
    </source>
</evidence>
<evidence type="ECO:0000313" key="1">
    <source>
        <dbReference type="EMBL" id="OIJ14945.1"/>
    </source>
</evidence>
<dbReference type="EMBL" id="LQXD01000109">
    <property type="protein sequence ID" value="OIJ14945.1"/>
    <property type="molecule type" value="Genomic_DNA"/>
</dbReference>